<dbReference type="GO" id="GO:0008270">
    <property type="term" value="F:zinc ion binding"/>
    <property type="evidence" value="ECO:0007669"/>
    <property type="project" value="UniProtKB-KW"/>
</dbReference>
<dbReference type="GO" id="GO:0043130">
    <property type="term" value="F:ubiquitin binding"/>
    <property type="evidence" value="ECO:0000318"/>
    <property type="project" value="GO_Central"/>
</dbReference>
<dbReference type="GO" id="GO:0043161">
    <property type="term" value="P:proteasome-mediated ubiquitin-dependent protein catabolic process"/>
    <property type="evidence" value="ECO:0000318"/>
    <property type="project" value="GO_Central"/>
</dbReference>
<evidence type="ECO:0000256" key="3">
    <source>
        <dbReference type="ARBA" id="ARBA00022771"/>
    </source>
</evidence>
<dbReference type="PANTHER" id="PTHR22770:SF13">
    <property type="entry name" value="RING-TYPE DOMAIN-CONTAINING PROTEIN"/>
    <property type="match status" value="1"/>
</dbReference>
<sequence length="692" mass="78961">MMSCPQTRPEWCSTKEHFLCNTCFDHHVREIATRDDRLARGSAVPCPVPECKAKDFDFFDLPQQVSRETIKLLDDLRRLETEQAAHREAEQRLREEAAREAVRRAQLDERQRQAEDARKHIVEKILTLACPRCKTAFFDFDGCFALSCGRCGCGFCAWCLTDCGADAHGCAARCGQLYGGTDRYFGTREQFDAHHSRRRQDLVKAYLRTLPQKVKRLTKHLCEKDFIDMGWRPVRQEDHVDKAKAQAQPLQAAAFVPERRQAARQGAYGLVPRGPEVIVGPIGRNPPAPFMDVDVLHRPVLRARNRPPLVVADPMGGIPDYVRQGERERHLPARPMRARPPPVDPRWDADIALALEMEYRKWLAWISIANCYTPRTDRPNAGTAIAVTIGGNIAADSFIPSSPTRNRHLQDGGARENHPKGTPWNAVCVWMMSCPQTRPEWCSTKEHFLCNTCFDHHVREIATRDDRLARGSAVPCPVPECKAKDFDFFDLPQQVSRETIKLLDDLRRLETEQAAHREAEQRLREEAAREAVRRAQLDERQRQAEDARKHIVEKILTLACPRCKTAFFDFDGCFALSCGRCGCGFCAWCLTDCGADAHGCAARCGQLYGGTDRYFGTREQFDAHHSRRRRDLVEAYNIMQTLPMDVRELTKHLCEKDFTDLGWPVVQYHNVMPAISPWDAEIAWALELQDEF</sequence>
<organism evidence="6 7">
    <name type="scientific">Monosiga brevicollis</name>
    <name type="common">Choanoflagellate</name>
    <dbReference type="NCBI Taxonomy" id="81824"/>
    <lineage>
        <taxon>Eukaryota</taxon>
        <taxon>Choanoflagellata</taxon>
        <taxon>Craspedida</taxon>
        <taxon>Salpingoecidae</taxon>
        <taxon>Monosiga</taxon>
    </lineage>
</organism>
<dbReference type="KEGG" id="mbr:MONBRDRAFT_38803"/>
<evidence type="ECO:0008006" key="8">
    <source>
        <dbReference type="Google" id="ProtNLM"/>
    </source>
</evidence>
<keyword evidence="3" id="KW-0863">Zinc-finger</keyword>
<dbReference type="PANTHER" id="PTHR22770">
    <property type="entry name" value="UBIQUITIN CONJUGATING ENZYME 7 INTERACTING PROTEIN-RELATED"/>
    <property type="match status" value="1"/>
</dbReference>
<dbReference type="GeneID" id="5894790"/>
<dbReference type="Proteomes" id="UP000001357">
    <property type="component" value="Unassembled WGS sequence"/>
</dbReference>
<accession>A9VA82</accession>
<evidence type="ECO:0000256" key="5">
    <source>
        <dbReference type="ARBA" id="ARBA00022833"/>
    </source>
</evidence>
<gene>
    <name evidence="6" type="ORF">MONBRDRAFT_38803</name>
</gene>
<name>A9VA82_MONBE</name>
<reference evidence="6 7" key="1">
    <citation type="journal article" date="2008" name="Nature">
        <title>The genome of the choanoflagellate Monosiga brevicollis and the origin of metazoans.</title>
        <authorList>
            <consortium name="JGI Sequencing"/>
            <person name="King N."/>
            <person name="Westbrook M.J."/>
            <person name="Young S.L."/>
            <person name="Kuo A."/>
            <person name="Abedin M."/>
            <person name="Chapman J."/>
            <person name="Fairclough S."/>
            <person name="Hellsten U."/>
            <person name="Isogai Y."/>
            <person name="Letunic I."/>
            <person name="Marr M."/>
            <person name="Pincus D."/>
            <person name="Putnam N."/>
            <person name="Rokas A."/>
            <person name="Wright K.J."/>
            <person name="Zuzow R."/>
            <person name="Dirks W."/>
            <person name="Good M."/>
            <person name="Goodstein D."/>
            <person name="Lemons D."/>
            <person name="Li W."/>
            <person name="Lyons J.B."/>
            <person name="Morris A."/>
            <person name="Nichols S."/>
            <person name="Richter D.J."/>
            <person name="Salamov A."/>
            <person name="Bork P."/>
            <person name="Lim W.A."/>
            <person name="Manning G."/>
            <person name="Miller W.T."/>
            <person name="McGinnis W."/>
            <person name="Shapiro H."/>
            <person name="Tjian R."/>
            <person name="Grigoriev I.V."/>
            <person name="Rokhsar D."/>
        </authorList>
    </citation>
    <scope>NUCLEOTIDE SEQUENCE [LARGE SCALE GENOMIC DNA]</scope>
    <source>
        <strain evidence="7">MX1 / ATCC 50154</strain>
    </source>
</reference>
<dbReference type="EMBL" id="CH991572">
    <property type="protein sequence ID" value="EDQ85682.1"/>
    <property type="molecule type" value="Genomic_DNA"/>
</dbReference>
<dbReference type="GO" id="GO:0097039">
    <property type="term" value="P:protein linear polyubiquitination"/>
    <property type="evidence" value="ECO:0000318"/>
    <property type="project" value="GO_Central"/>
</dbReference>
<dbReference type="RefSeq" id="XP_001749631.1">
    <property type="nucleotide sequence ID" value="XM_001749579.1"/>
</dbReference>
<proteinExistence type="predicted"/>
<protein>
    <recommendedName>
        <fullName evidence="8">RING-type domain-containing protein</fullName>
    </recommendedName>
</protein>
<keyword evidence="5" id="KW-0862">Zinc</keyword>
<dbReference type="eggNOG" id="KOG0864">
    <property type="taxonomic scope" value="Eukaryota"/>
</dbReference>
<dbReference type="AlphaFoldDB" id="A9VA82"/>
<evidence type="ECO:0000256" key="2">
    <source>
        <dbReference type="ARBA" id="ARBA00022723"/>
    </source>
</evidence>
<dbReference type="GO" id="GO:0004842">
    <property type="term" value="F:ubiquitin-protein transferase activity"/>
    <property type="evidence" value="ECO:0000318"/>
    <property type="project" value="GO_Central"/>
</dbReference>
<evidence type="ECO:0000256" key="1">
    <source>
        <dbReference type="ARBA" id="ARBA00004906"/>
    </source>
</evidence>
<evidence type="ECO:0000256" key="4">
    <source>
        <dbReference type="ARBA" id="ARBA00022786"/>
    </source>
</evidence>
<keyword evidence="4" id="KW-0833">Ubl conjugation pathway</keyword>
<evidence type="ECO:0000313" key="6">
    <source>
        <dbReference type="EMBL" id="EDQ85682.1"/>
    </source>
</evidence>
<keyword evidence="2" id="KW-0479">Metal-binding</keyword>
<dbReference type="InterPro" id="IPR051628">
    <property type="entry name" value="LUBAC_E3_Ligases"/>
</dbReference>
<comment type="pathway">
    <text evidence="1">Protein modification; protein ubiquitination.</text>
</comment>
<evidence type="ECO:0000313" key="7">
    <source>
        <dbReference type="Proteomes" id="UP000001357"/>
    </source>
</evidence>
<keyword evidence="7" id="KW-1185">Reference proteome</keyword>
<dbReference type="GO" id="GO:0000151">
    <property type="term" value="C:ubiquitin ligase complex"/>
    <property type="evidence" value="ECO:0000318"/>
    <property type="project" value="GO_Central"/>
</dbReference>
<dbReference type="InParanoid" id="A9VA82"/>